<gene>
    <name evidence="2" type="ORF">P5G65_19910</name>
</gene>
<accession>A0ABU6DGU7</accession>
<organism evidence="2 3">
    <name type="scientific">Paenibacillus chondroitinus</name>
    <dbReference type="NCBI Taxonomy" id="59842"/>
    <lineage>
        <taxon>Bacteria</taxon>
        <taxon>Bacillati</taxon>
        <taxon>Bacillota</taxon>
        <taxon>Bacilli</taxon>
        <taxon>Bacillales</taxon>
        <taxon>Paenibacillaceae</taxon>
        <taxon>Paenibacillus</taxon>
    </lineage>
</organism>
<dbReference type="EMBL" id="JAROBY010000033">
    <property type="protein sequence ID" value="MEB4796173.1"/>
    <property type="molecule type" value="Genomic_DNA"/>
</dbReference>
<dbReference type="RefSeq" id="WP_127450060.1">
    <property type="nucleotide sequence ID" value="NZ_JAROBY010000033.1"/>
</dbReference>
<dbReference type="PANTHER" id="PTHR18964">
    <property type="entry name" value="ROK (REPRESSOR, ORF, KINASE) FAMILY"/>
    <property type="match status" value="1"/>
</dbReference>
<dbReference type="InterPro" id="IPR049874">
    <property type="entry name" value="ROK_cs"/>
</dbReference>
<dbReference type="PANTHER" id="PTHR18964:SF149">
    <property type="entry name" value="BIFUNCTIONAL UDP-N-ACETYLGLUCOSAMINE 2-EPIMERASE_N-ACETYLMANNOSAMINE KINASE"/>
    <property type="match status" value="1"/>
</dbReference>
<evidence type="ECO:0000313" key="3">
    <source>
        <dbReference type="Proteomes" id="UP001355653"/>
    </source>
</evidence>
<proteinExistence type="inferred from homology"/>
<dbReference type="InterPro" id="IPR000600">
    <property type="entry name" value="ROK"/>
</dbReference>
<comment type="similarity">
    <text evidence="1">Belongs to the ROK (NagC/XylR) family.</text>
</comment>
<reference evidence="2 3" key="1">
    <citation type="submission" date="2023-03" db="EMBL/GenBank/DDBJ databases">
        <title>Bacillus Genome Sequencing.</title>
        <authorList>
            <person name="Dunlap C."/>
        </authorList>
    </citation>
    <scope>NUCLEOTIDE SEQUENCE [LARGE SCALE GENOMIC DNA]</scope>
    <source>
        <strain evidence="2 3">NRS-1351</strain>
    </source>
</reference>
<comment type="caution">
    <text evidence="2">The sequence shown here is derived from an EMBL/GenBank/DDBJ whole genome shotgun (WGS) entry which is preliminary data.</text>
</comment>
<dbReference type="PROSITE" id="PS01125">
    <property type="entry name" value="ROK"/>
    <property type="match status" value="1"/>
</dbReference>
<dbReference type="Gene3D" id="3.30.420.40">
    <property type="match status" value="2"/>
</dbReference>
<dbReference type="Proteomes" id="UP001355653">
    <property type="component" value="Unassembled WGS sequence"/>
</dbReference>
<evidence type="ECO:0000256" key="1">
    <source>
        <dbReference type="ARBA" id="ARBA00006479"/>
    </source>
</evidence>
<dbReference type="Pfam" id="PF00480">
    <property type="entry name" value="ROK"/>
    <property type="match status" value="1"/>
</dbReference>
<dbReference type="CDD" id="cd24068">
    <property type="entry name" value="ASKHA_NBD_ROK_FnNanK-like"/>
    <property type="match status" value="1"/>
</dbReference>
<name>A0ABU6DGU7_9BACL</name>
<protein>
    <submittedName>
        <fullName evidence="2">ROK family protein</fullName>
    </submittedName>
</protein>
<dbReference type="SUPFAM" id="SSF53067">
    <property type="entry name" value="Actin-like ATPase domain"/>
    <property type="match status" value="1"/>
</dbReference>
<keyword evidence="3" id="KW-1185">Reference proteome</keyword>
<dbReference type="InterPro" id="IPR043129">
    <property type="entry name" value="ATPase_NBD"/>
</dbReference>
<evidence type="ECO:0000313" key="2">
    <source>
        <dbReference type="EMBL" id="MEB4796173.1"/>
    </source>
</evidence>
<sequence>MESVLFDPHSDYAIGVDIGGTKMNAGVVSSSGEVLFTVSLPTLAGRLNTMTRVTQTIQRLLTEVEAVKPGCRYKGIGVGSAGQIDWASGQVRSASELLPGYAGTPLKVLLQARFQLPVTVDNDVNVLALTEKHLGAGKGVRHFLCLALGTGVGGAVVVDGHLVHGCWGAGGELGHLSVDWNGAPCLCGGRGCLEQYASGTNIANRMMQKLVAAGEAPVAIDSREVFSRWQSGDCVASEVMEETIAVLGSALASLVHIFNPELIIIGGGVAEAGDRFLDAIRKEVAARTMPSMHDGVRIQRAYRGNWSGMIGAALQVWEYSDPATS</sequence>